<evidence type="ECO:0000256" key="1">
    <source>
        <dbReference type="ARBA" id="ARBA00022490"/>
    </source>
</evidence>
<dbReference type="HAMAP" id="MF_00187">
    <property type="entry name" value="FdhD"/>
    <property type="match status" value="1"/>
</dbReference>
<dbReference type="Gene3D" id="3.10.20.10">
    <property type="match status" value="1"/>
</dbReference>
<dbReference type="NCBIfam" id="TIGR00129">
    <property type="entry name" value="fdhD_narQ"/>
    <property type="match status" value="1"/>
</dbReference>
<comment type="caution">
    <text evidence="3">Lacks conserved residue(s) required for the propagation of feature annotation.</text>
</comment>
<accession>A0ABW2C4J3</accession>
<sequence length="308" mass="32801">MGRITVRRSVTRVRSGTTSTRQDTLVVEEPMEIRLDGRSLAVTMRTPGNDFELATGFLVTEGVITSAADIRDQRYCTGARPDTRYNIVNVRLAPGVCAPDPSVERSFYTTSSCGICGKGSIDAVRTVTRWQVAEDPSPVGSTVLAGLPESLRQHQAVFERTGGLHAAGLFDTSGELLCLREDVGRHNAVDKVIGWACTREQLPLRGRVLQVSGRASFELVQKALMAGIPILSAVSAPSSLAVDLAAESGMTLAGFVRGETMNVYTGGHRVDVDTNSVADYPIHGGGNTEGCHIAALGMADDVPVRSET</sequence>
<dbReference type="RefSeq" id="WP_345389583.1">
    <property type="nucleotide sequence ID" value="NZ_BAABLA010000002.1"/>
</dbReference>
<dbReference type="SUPFAM" id="SSF53927">
    <property type="entry name" value="Cytidine deaminase-like"/>
    <property type="match status" value="1"/>
</dbReference>
<comment type="caution">
    <text evidence="5">The sequence shown here is derived from an EMBL/GenBank/DDBJ whole genome shotgun (WGS) entry which is preliminary data.</text>
</comment>
<keyword evidence="6" id="KW-1185">Reference proteome</keyword>
<name>A0ABW2C4J3_9PSEU</name>
<evidence type="ECO:0000256" key="3">
    <source>
        <dbReference type="HAMAP-Rule" id="MF_00187"/>
    </source>
</evidence>
<protein>
    <recommendedName>
        <fullName evidence="3">Sulfur carrier protein FdhD</fullName>
    </recommendedName>
</protein>
<comment type="subcellular location">
    <subcellularLocation>
        <location evidence="3">Cytoplasm</location>
    </subcellularLocation>
</comment>
<dbReference type="Gene3D" id="3.40.140.10">
    <property type="entry name" value="Cytidine Deaminase, domain 2"/>
    <property type="match status" value="1"/>
</dbReference>
<comment type="similarity">
    <text evidence="3">Belongs to the FdhD family.</text>
</comment>
<dbReference type="NCBIfam" id="NF001943">
    <property type="entry name" value="PRK00724.1-2"/>
    <property type="match status" value="1"/>
</dbReference>
<evidence type="ECO:0000313" key="6">
    <source>
        <dbReference type="Proteomes" id="UP001596337"/>
    </source>
</evidence>
<proteinExistence type="inferred from homology"/>
<comment type="function">
    <text evidence="3">Required for formate dehydrogenase (FDH) activity. Acts as a sulfur carrier protein that transfers sulfur from IscS to the molybdenum cofactor prior to its insertion into FDH.</text>
</comment>
<gene>
    <name evidence="3 5" type="primary">fdhD</name>
    <name evidence="5" type="ORF">ACFQGD_24230</name>
</gene>
<dbReference type="PIRSF" id="PIRSF015626">
    <property type="entry name" value="FdhD"/>
    <property type="match status" value="1"/>
</dbReference>
<dbReference type="Pfam" id="PF02634">
    <property type="entry name" value="FdhD-NarQ"/>
    <property type="match status" value="1"/>
</dbReference>
<dbReference type="InterPro" id="IPR016193">
    <property type="entry name" value="Cytidine_deaminase-like"/>
</dbReference>
<dbReference type="PANTHER" id="PTHR30592">
    <property type="entry name" value="FORMATE DEHYDROGENASE"/>
    <property type="match status" value="1"/>
</dbReference>
<feature type="active site" description="Cysteine persulfide intermediate" evidence="3">
    <location>
        <position position="113"/>
    </location>
</feature>
<dbReference type="EMBL" id="JBHSXX010000001">
    <property type="protein sequence ID" value="MFC6870250.1"/>
    <property type="molecule type" value="Genomic_DNA"/>
</dbReference>
<feature type="compositionally biased region" description="Low complexity" evidence="4">
    <location>
        <begin position="12"/>
        <end position="21"/>
    </location>
</feature>
<dbReference type="InterPro" id="IPR003786">
    <property type="entry name" value="FdhD"/>
</dbReference>
<dbReference type="PANTHER" id="PTHR30592:SF1">
    <property type="entry name" value="SULFUR CARRIER PROTEIN FDHD"/>
    <property type="match status" value="1"/>
</dbReference>
<reference evidence="6" key="1">
    <citation type="journal article" date="2019" name="Int. J. Syst. Evol. Microbiol.">
        <title>The Global Catalogue of Microorganisms (GCM) 10K type strain sequencing project: providing services to taxonomists for standard genome sequencing and annotation.</title>
        <authorList>
            <consortium name="The Broad Institute Genomics Platform"/>
            <consortium name="The Broad Institute Genome Sequencing Center for Infectious Disease"/>
            <person name="Wu L."/>
            <person name="Ma J."/>
        </authorList>
    </citation>
    <scope>NUCLEOTIDE SEQUENCE [LARGE SCALE GENOMIC DNA]</scope>
    <source>
        <strain evidence="6">KCTC 32255</strain>
    </source>
</reference>
<feature type="compositionally biased region" description="Basic residues" evidence="4">
    <location>
        <begin position="1"/>
        <end position="11"/>
    </location>
</feature>
<evidence type="ECO:0000256" key="4">
    <source>
        <dbReference type="SAM" id="MobiDB-lite"/>
    </source>
</evidence>
<keyword evidence="2 3" id="KW-0501">Molybdenum cofactor biosynthesis</keyword>
<feature type="region of interest" description="Disordered" evidence="4">
    <location>
        <begin position="1"/>
        <end position="21"/>
    </location>
</feature>
<dbReference type="Proteomes" id="UP001596337">
    <property type="component" value="Unassembled WGS sequence"/>
</dbReference>
<evidence type="ECO:0000256" key="2">
    <source>
        <dbReference type="ARBA" id="ARBA00023150"/>
    </source>
</evidence>
<organism evidence="5 6">
    <name type="scientific">Haloechinothrix salitolerans</name>
    <dbReference type="NCBI Taxonomy" id="926830"/>
    <lineage>
        <taxon>Bacteria</taxon>
        <taxon>Bacillati</taxon>
        <taxon>Actinomycetota</taxon>
        <taxon>Actinomycetes</taxon>
        <taxon>Pseudonocardiales</taxon>
        <taxon>Pseudonocardiaceae</taxon>
        <taxon>Haloechinothrix</taxon>
    </lineage>
</organism>
<keyword evidence="1 3" id="KW-0963">Cytoplasm</keyword>
<evidence type="ECO:0000313" key="5">
    <source>
        <dbReference type="EMBL" id="MFC6870250.1"/>
    </source>
</evidence>